<feature type="compositionally biased region" description="Basic and acidic residues" evidence="1">
    <location>
        <begin position="69"/>
        <end position="79"/>
    </location>
</feature>
<dbReference type="AlphaFoldDB" id="L9LDD8"/>
<organism evidence="2 3">
    <name type="scientific">Tupaia chinensis</name>
    <name type="common">Chinese tree shrew</name>
    <name type="synonym">Tupaia belangeri chinensis</name>
    <dbReference type="NCBI Taxonomy" id="246437"/>
    <lineage>
        <taxon>Eukaryota</taxon>
        <taxon>Metazoa</taxon>
        <taxon>Chordata</taxon>
        <taxon>Craniata</taxon>
        <taxon>Vertebrata</taxon>
        <taxon>Euteleostomi</taxon>
        <taxon>Mammalia</taxon>
        <taxon>Eutheria</taxon>
        <taxon>Euarchontoglires</taxon>
        <taxon>Scandentia</taxon>
        <taxon>Tupaiidae</taxon>
        <taxon>Tupaia</taxon>
    </lineage>
</organism>
<accession>L9LDD8</accession>
<protein>
    <submittedName>
        <fullName evidence="2">Uncharacterized protein</fullName>
    </submittedName>
</protein>
<evidence type="ECO:0000256" key="1">
    <source>
        <dbReference type="SAM" id="MobiDB-lite"/>
    </source>
</evidence>
<gene>
    <name evidence="2" type="ORF">TREES_T100000097</name>
</gene>
<dbReference type="InParanoid" id="L9LDD8"/>
<dbReference type="EMBL" id="KB320453">
    <property type="protein sequence ID" value="ELW71762.1"/>
    <property type="molecule type" value="Genomic_DNA"/>
</dbReference>
<sequence>MPQPLLERKRRRYEKFQEQWTLLRCHHQELPGLSAVPKPELLELQNQEDTDIETGEAVGGSQRAPGAATERRHSQDKAGDVLPSAFLGKHCDIEEELGKQE</sequence>
<evidence type="ECO:0000313" key="2">
    <source>
        <dbReference type="EMBL" id="ELW71762.1"/>
    </source>
</evidence>
<name>L9LDD8_TUPCH</name>
<reference evidence="3" key="2">
    <citation type="journal article" date="2013" name="Nat. Commun.">
        <title>Genome of the Chinese tree shrew.</title>
        <authorList>
            <person name="Fan Y."/>
            <person name="Huang Z.Y."/>
            <person name="Cao C.C."/>
            <person name="Chen C.S."/>
            <person name="Chen Y.X."/>
            <person name="Fan D.D."/>
            <person name="He J."/>
            <person name="Hou H.L."/>
            <person name="Hu L."/>
            <person name="Hu X.T."/>
            <person name="Jiang X.T."/>
            <person name="Lai R."/>
            <person name="Lang Y.S."/>
            <person name="Liang B."/>
            <person name="Liao S.G."/>
            <person name="Mu D."/>
            <person name="Ma Y.Y."/>
            <person name="Niu Y.Y."/>
            <person name="Sun X.Q."/>
            <person name="Xia J.Q."/>
            <person name="Xiao J."/>
            <person name="Xiong Z.Q."/>
            <person name="Xu L."/>
            <person name="Yang L."/>
            <person name="Zhang Y."/>
            <person name="Zhao W."/>
            <person name="Zhao X.D."/>
            <person name="Zheng Y.T."/>
            <person name="Zhou J.M."/>
            <person name="Zhu Y.B."/>
            <person name="Zhang G.J."/>
            <person name="Wang J."/>
            <person name="Yao Y.G."/>
        </authorList>
    </citation>
    <scope>NUCLEOTIDE SEQUENCE [LARGE SCALE GENOMIC DNA]</scope>
</reference>
<keyword evidence="3" id="KW-1185">Reference proteome</keyword>
<feature type="region of interest" description="Disordered" evidence="1">
    <location>
        <begin position="40"/>
        <end position="83"/>
    </location>
</feature>
<dbReference type="Proteomes" id="UP000011518">
    <property type="component" value="Unassembled WGS sequence"/>
</dbReference>
<proteinExistence type="predicted"/>
<reference evidence="3" key="1">
    <citation type="submission" date="2012-07" db="EMBL/GenBank/DDBJ databases">
        <title>Genome of the Chinese tree shrew, a rising model animal genetically related to primates.</title>
        <authorList>
            <person name="Zhang G."/>
            <person name="Fan Y."/>
            <person name="Yao Y."/>
            <person name="Huang Z."/>
        </authorList>
    </citation>
    <scope>NUCLEOTIDE SEQUENCE [LARGE SCALE GENOMIC DNA]</scope>
</reference>
<evidence type="ECO:0000313" key="3">
    <source>
        <dbReference type="Proteomes" id="UP000011518"/>
    </source>
</evidence>